<dbReference type="AlphaFoldDB" id="A0A060SSW3"/>
<accession>A0A060SSW3</accession>
<proteinExistence type="predicted"/>
<evidence type="ECO:0000313" key="2">
    <source>
        <dbReference type="Proteomes" id="UP000029665"/>
    </source>
</evidence>
<reference evidence="1" key="1">
    <citation type="submission" date="2014-01" db="EMBL/GenBank/DDBJ databases">
        <title>The genome of the white-rot fungus Pycnoporus cinnabarinus: a basidiomycete model with a versatile arsenal for lignocellulosic biomass breakdown.</title>
        <authorList>
            <person name="Levasseur A."/>
            <person name="Lomascolo A."/>
            <person name="Ruiz-Duenas F.J."/>
            <person name="Uzan E."/>
            <person name="Piumi F."/>
            <person name="Kues U."/>
            <person name="Ram A.F.J."/>
            <person name="Murat C."/>
            <person name="Haon M."/>
            <person name="Benoit I."/>
            <person name="Arfi Y."/>
            <person name="Chevret D."/>
            <person name="Drula E."/>
            <person name="Kwon M.J."/>
            <person name="Gouret P."/>
            <person name="Lesage-Meessen L."/>
            <person name="Lombard V."/>
            <person name="Mariette J."/>
            <person name="Noirot C."/>
            <person name="Park J."/>
            <person name="Patyshakuliyeva A."/>
            <person name="Wieneger R.A.B."/>
            <person name="Wosten H.A.B."/>
            <person name="Martin F."/>
            <person name="Coutinho P.M."/>
            <person name="de Vries R."/>
            <person name="Martinez A.T."/>
            <person name="Klopp C."/>
            <person name="Pontarotti P."/>
            <person name="Henrissat B."/>
            <person name="Record E."/>
        </authorList>
    </citation>
    <scope>NUCLEOTIDE SEQUENCE [LARGE SCALE GENOMIC DNA]</scope>
    <source>
        <strain evidence="1">BRFM137</strain>
    </source>
</reference>
<keyword evidence="2" id="KW-1185">Reference proteome</keyword>
<gene>
    <name evidence="1" type="ORF">BN946_scf184881.g9</name>
</gene>
<evidence type="ECO:0000313" key="1">
    <source>
        <dbReference type="EMBL" id="CDO77465.1"/>
    </source>
</evidence>
<name>A0A060SSW3_PYCCI</name>
<sequence length="126" mass="14169">MAMSLWKQRISINSVDLYAWGERVDDLYAQQNSQVAIFVHIDGADARTVLLIEFTRLLLSKVCRHPSHLALTYRGATAGLNLTFAMLEDLDAFQTYAPQHASPRMILARPDGLQLMGKEDITTGYE</sequence>
<dbReference type="OrthoDB" id="10586861at2759"/>
<protein>
    <submittedName>
        <fullName evidence="1">Uncharacterized protein</fullName>
    </submittedName>
</protein>
<dbReference type="Proteomes" id="UP000029665">
    <property type="component" value="Unassembled WGS sequence"/>
</dbReference>
<dbReference type="HOGENOM" id="CLU_1982694_0_0_1"/>
<organism evidence="1 2">
    <name type="scientific">Pycnoporus cinnabarinus</name>
    <name type="common">Cinnabar-red polypore</name>
    <name type="synonym">Trametes cinnabarina</name>
    <dbReference type="NCBI Taxonomy" id="5643"/>
    <lineage>
        <taxon>Eukaryota</taxon>
        <taxon>Fungi</taxon>
        <taxon>Dikarya</taxon>
        <taxon>Basidiomycota</taxon>
        <taxon>Agaricomycotina</taxon>
        <taxon>Agaricomycetes</taxon>
        <taxon>Polyporales</taxon>
        <taxon>Polyporaceae</taxon>
        <taxon>Trametes</taxon>
    </lineage>
</organism>
<comment type="caution">
    <text evidence="1">The sequence shown here is derived from an EMBL/GenBank/DDBJ whole genome shotgun (WGS) entry which is preliminary data.</text>
</comment>
<dbReference type="EMBL" id="CCBP010000455">
    <property type="protein sequence ID" value="CDO77465.1"/>
    <property type="molecule type" value="Genomic_DNA"/>
</dbReference>